<keyword evidence="7" id="KW-0503">Monooxygenase</keyword>
<dbReference type="UniPathway" id="UPA00232"/>
<dbReference type="Proteomes" id="UP000221168">
    <property type="component" value="Unassembled WGS sequence"/>
</dbReference>
<evidence type="ECO:0000313" key="9">
    <source>
        <dbReference type="EMBL" id="PHP67175.1"/>
    </source>
</evidence>
<dbReference type="AlphaFoldDB" id="A0A2G1QNW2"/>
<evidence type="ECO:0000256" key="5">
    <source>
        <dbReference type="ARBA" id="ARBA00022827"/>
    </source>
</evidence>
<evidence type="ECO:0000256" key="7">
    <source>
        <dbReference type="ARBA" id="ARBA00023033"/>
    </source>
</evidence>
<dbReference type="PANTHER" id="PTHR43876">
    <property type="entry name" value="UBIQUINONE BIOSYNTHESIS MONOOXYGENASE COQ6, MITOCHONDRIAL"/>
    <property type="match status" value="1"/>
</dbReference>
<evidence type="ECO:0000313" key="10">
    <source>
        <dbReference type="Proteomes" id="UP000221168"/>
    </source>
</evidence>
<comment type="caution">
    <text evidence="9">The sequence shown here is derived from an EMBL/GenBank/DDBJ whole genome shotgun (WGS) entry which is preliminary data.</text>
</comment>
<reference evidence="9 10" key="1">
    <citation type="submission" date="2017-10" db="EMBL/GenBank/DDBJ databases">
        <title>Sedimentibacterium mangrovi gen. nov., sp. nov., a novel member of family Phyllobacteriacea isolated from mangrove sediment.</title>
        <authorList>
            <person name="Liao H."/>
            <person name="Tian Y."/>
        </authorList>
    </citation>
    <scope>NUCLEOTIDE SEQUENCE [LARGE SCALE GENOMIC DNA]</scope>
    <source>
        <strain evidence="9 10">X9-2-2</strain>
    </source>
</reference>
<dbReference type="PANTHER" id="PTHR43876:SF25">
    <property type="entry name" value="MONOOXYGENASE NMA2164"/>
    <property type="match status" value="1"/>
</dbReference>
<dbReference type="GO" id="GO:0006744">
    <property type="term" value="P:ubiquinone biosynthetic process"/>
    <property type="evidence" value="ECO:0007669"/>
    <property type="project" value="UniProtKB-UniPathway"/>
</dbReference>
<dbReference type="NCBIfam" id="TIGR01988">
    <property type="entry name" value="Ubi-OHases"/>
    <property type="match status" value="1"/>
</dbReference>
<proteinExistence type="inferred from homology"/>
<dbReference type="NCBIfam" id="NF006593">
    <property type="entry name" value="PRK09126.1"/>
    <property type="match status" value="1"/>
</dbReference>
<sequence>MSCDVMIVGAGPVGLAFARSLAGSGLEIVIVEQAEQDALKNPAPDGRAIALNHRSMAILERLDVAERIAPDHRSFLRKAEVLDGASPFTLVFDAAARNADTLGWLVPNHAIRRALYDSFVHHGGARLLTGVKAGAARRVPGGMAVSLSDGRVVEARLLVAADTRFSALRRQMGISAFMHDFGRSMIVCDMAHEAEHGDTALEGFFHGVTIATLPLTGRRSSIVVTLPSHEADPLMAGGPDAIAAMAERELRGRLGRLTPVAPPHLYPLVAVYAHAFHAERFALIGDAAVGMHPVTAHGFNFGLVSQHLLAGEVCKAVQDNEDIAAPQRLARYARAHRLETFPLFHATNGIASLYANETAPARFLRTAGLRLAHALPPVRDLVVARLTAGM</sequence>
<dbReference type="InterPro" id="IPR010971">
    <property type="entry name" value="UbiH/COQ6"/>
</dbReference>
<dbReference type="GO" id="GO:0016705">
    <property type="term" value="F:oxidoreductase activity, acting on paired donors, with incorporation or reduction of molecular oxygen"/>
    <property type="evidence" value="ECO:0007669"/>
    <property type="project" value="InterPro"/>
</dbReference>
<dbReference type="SUPFAM" id="SSF51905">
    <property type="entry name" value="FAD/NAD(P)-binding domain"/>
    <property type="match status" value="1"/>
</dbReference>
<evidence type="ECO:0000256" key="1">
    <source>
        <dbReference type="ARBA" id="ARBA00001974"/>
    </source>
</evidence>
<evidence type="ECO:0000256" key="6">
    <source>
        <dbReference type="ARBA" id="ARBA00023002"/>
    </source>
</evidence>
<dbReference type="PRINTS" id="PR00420">
    <property type="entry name" value="RNGMNOXGNASE"/>
</dbReference>
<keyword evidence="5" id="KW-0274">FAD</keyword>
<name>A0A2G1QNW2_9HYPH</name>
<evidence type="ECO:0000256" key="3">
    <source>
        <dbReference type="ARBA" id="ARBA00005349"/>
    </source>
</evidence>
<evidence type="ECO:0000259" key="8">
    <source>
        <dbReference type="Pfam" id="PF01494"/>
    </source>
</evidence>
<dbReference type="Pfam" id="PF01494">
    <property type="entry name" value="FAD_binding_3"/>
    <property type="match status" value="1"/>
</dbReference>
<keyword evidence="4" id="KW-0285">Flavoprotein</keyword>
<dbReference type="GO" id="GO:0004497">
    <property type="term" value="F:monooxygenase activity"/>
    <property type="evidence" value="ECO:0007669"/>
    <property type="project" value="UniProtKB-KW"/>
</dbReference>
<comment type="pathway">
    <text evidence="2">Cofactor biosynthesis; ubiquinone biosynthesis.</text>
</comment>
<dbReference type="GO" id="GO:0071949">
    <property type="term" value="F:FAD binding"/>
    <property type="evidence" value="ECO:0007669"/>
    <property type="project" value="InterPro"/>
</dbReference>
<evidence type="ECO:0000256" key="4">
    <source>
        <dbReference type="ARBA" id="ARBA00022630"/>
    </source>
</evidence>
<organism evidence="9 10">
    <name type="scientific">Zhengella mangrovi</name>
    <dbReference type="NCBI Taxonomy" id="1982044"/>
    <lineage>
        <taxon>Bacteria</taxon>
        <taxon>Pseudomonadati</taxon>
        <taxon>Pseudomonadota</taxon>
        <taxon>Alphaproteobacteria</taxon>
        <taxon>Hyphomicrobiales</taxon>
        <taxon>Notoacmeibacteraceae</taxon>
        <taxon>Zhengella</taxon>
    </lineage>
</organism>
<dbReference type="EMBL" id="PDVP01000005">
    <property type="protein sequence ID" value="PHP67175.1"/>
    <property type="molecule type" value="Genomic_DNA"/>
</dbReference>
<evidence type="ECO:0000256" key="2">
    <source>
        <dbReference type="ARBA" id="ARBA00004749"/>
    </source>
</evidence>
<protein>
    <recommendedName>
        <fullName evidence="8">FAD-binding domain-containing protein</fullName>
    </recommendedName>
</protein>
<dbReference type="Gene3D" id="3.50.50.60">
    <property type="entry name" value="FAD/NAD(P)-binding domain"/>
    <property type="match status" value="2"/>
</dbReference>
<dbReference type="InterPro" id="IPR002938">
    <property type="entry name" value="FAD-bd"/>
</dbReference>
<feature type="domain" description="FAD-binding" evidence="8">
    <location>
        <begin position="3"/>
        <end position="332"/>
    </location>
</feature>
<keyword evidence="6" id="KW-0560">Oxidoreductase</keyword>
<dbReference type="OrthoDB" id="9796623at2"/>
<comment type="similarity">
    <text evidence="3">Belongs to the UbiH/COQ6 family.</text>
</comment>
<accession>A0A2G1QNW2</accession>
<dbReference type="InterPro" id="IPR051205">
    <property type="entry name" value="UbiH/COQ6_monooxygenase"/>
</dbReference>
<gene>
    <name evidence="9" type="ORF">CSC94_11445</name>
</gene>
<dbReference type="InterPro" id="IPR036188">
    <property type="entry name" value="FAD/NAD-bd_sf"/>
</dbReference>
<comment type="cofactor">
    <cofactor evidence="1">
        <name>FAD</name>
        <dbReference type="ChEBI" id="CHEBI:57692"/>
    </cofactor>
</comment>
<keyword evidence="10" id="KW-1185">Reference proteome</keyword>